<keyword evidence="1" id="KW-1133">Transmembrane helix</keyword>
<evidence type="ECO:0000256" key="1">
    <source>
        <dbReference type="SAM" id="Phobius"/>
    </source>
</evidence>
<gene>
    <name evidence="2" type="ORF">ACFOWX_03045</name>
</gene>
<sequence length="214" mass="23836">MMDKAQLLDSALTKGAVFLLLGLTGLFSAGILVGMATAHFEDGGGTPSVEFIAIAILFAAIVVASIWGIYKLARKVALHSEAPTKKEKLNRNIMIFCVLLGAATSFGGIWVTDGQTFDVFSDGAVPRNAAIIFALLWGLVVPAIAVYWHRRAVDEQEAFAYREGAFYAIYFYSIIWPIWWVLWRGGMVREPSDVMIYSMTLTIWLVIWLWKKYS</sequence>
<feature type="transmembrane region" description="Helical" evidence="1">
    <location>
        <begin position="160"/>
        <end position="182"/>
    </location>
</feature>
<reference evidence="3" key="1">
    <citation type="journal article" date="2019" name="Int. J. Syst. Evol. Microbiol.">
        <title>The Global Catalogue of Microorganisms (GCM) 10K type strain sequencing project: providing services to taxonomists for standard genome sequencing and annotation.</title>
        <authorList>
            <consortium name="The Broad Institute Genomics Platform"/>
            <consortium name="The Broad Institute Genome Sequencing Center for Infectious Disease"/>
            <person name="Wu L."/>
            <person name="Ma J."/>
        </authorList>
    </citation>
    <scope>NUCLEOTIDE SEQUENCE [LARGE SCALE GENOMIC DNA]</scope>
    <source>
        <strain evidence="3">CECT 8531</strain>
    </source>
</reference>
<feature type="transmembrane region" description="Helical" evidence="1">
    <location>
        <begin position="93"/>
        <end position="111"/>
    </location>
</feature>
<feature type="transmembrane region" description="Helical" evidence="1">
    <location>
        <begin position="194"/>
        <end position="210"/>
    </location>
</feature>
<evidence type="ECO:0000313" key="2">
    <source>
        <dbReference type="EMBL" id="MFC4291386.1"/>
    </source>
</evidence>
<keyword evidence="1" id="KW-0472">Membrane</keyword>
<feature type="transmembrane region" description="Helical" evidence="1">
    <location>
        <begin position="131"/>
        <end position="148"/>
    </location>
</feature>
<evidence type="ECO:0000313" key="3">
    <source>
        <dbReference type="Proteomes" id="UP001595887"/>
    </source>
</evidence>
<feature type="transmembrane region" description="Helical" evidence="1">
    <location>
        <begin position="12"/>
        <end position="39"/>
    </location>
</feature>
<keyword evidence="3" id="KW-1185">Reference proteome</keyword>
<comment type="caution">
    <text evidence="2">The sequence shown here is derived from an EMBL/GenBank/DDBJ whole genome shotgun (WGS) entry which is preliminary data.</text>
</comment>
<organism evidence="2 3">
    <name type="scientific">Sphingorhabdus arenilitoris</name>
    <dbReference type="NCBI Taxonomy" id="1490041"/>
    <lineage>
        <taxon>Bacteria</taxon>
        <taxon>Pseudomonadati</taxon>
        <taxon>Pseudomonadota</taxon>
        <taxon>Alphaproteobacteria</taxon>
        <taxon>Sphingomonadales</taxon>
        <taxon>Sphingomonadaceae</taxon>
        <taxon>Sphingorhabdus</taxon>
    </lineage>
</organism>
<name>A0ABV8RGH9_9SPHN</name>
<proteinExistence type="predicted"/>
<keyword evidence="1" id="KW-0812">Transmembrane</keyword>
<dbReference type="RefSeq" id="WP_381421181.1">
    <property type="nucleotide sequence ID" value="NZ_JBHSDH010000011.1"/>
</dbReference>
<accession>A0ABV8RGH9</accession>
<feature type="transmembrane region" description="Helical" evidence="1">
    <location>
        <begin position="51"/>
        <end position="73"/>
    </location>
</feature>
<dbReference type="Proteomes" id="UP001595887">
    <property type="component" value="Unassembled WGS sequence"/>
</dbReference>
<dbReference type="EMBL" id="JBHSDH010000011">
    <property type="protein sequence ID" value="MFC4291386.1"/>
    <property type="molecule type" value="Genomic_DNA"/>
</dbReference>
<protein>
    <submittedName>
        <fullName evidence="2">Uncharacterized protein</fullName>
    </submittedName>
</protein>